<organism evidence="9 10">
    <name type="scientific">Kuraishia capsulata CBS 1993</name>
    <dbReference type="NCBI Taxonomy" id="1382522"/>
    <lineage>
        <taxon>Eukaryota</taxon>
        <taxon>Fungi</taxon>
        <taxon>Dikarya</taxon>
        <taxon>Ascomycota</taxon>
        <taxon>Saccharomycotina</taxon>
        <taxon>Pichiomycetes</taxon>
        <taxon>Pichiales</taxon>
        <taxon>Pichiaceae</taxon>
        <taxon>Kuraishia</taxon>
    </lineage>
</organism>
<dbReference type="GeneID" id="34519428"/>
<dbReference type="EMBL" id="HG793126">
    <property type="protein sequence ID" value="CDK26030.1"/>
    <property type="molecule type" value="Genomic_DNA"/>
</dbReference>
<dbReference type="GO" id="GO:0002098">
    <property type="term" value="P:tRNA wobble uridine modification"/>
    <property type="evidence" value="ECO:0007669"/>
    <property type="project" value="InterPro"/>
</dbReference>
<evidence type="ECO:0000313" key="10">
    <source>
        <dbReference type="Proteomes" id="UP000019384"/>
    </source>
</evidence>
<dbReference type="RefSeq" id="XP_022458040.1">
    <property type="nucleotide sequence ID" value="XM_022604238.1"/>
</dbReference>
<keyword evidence="6" id="KW-0963">Cytoplasm</keyword>
<dbReference type="GO" id="GO:0000049">
    <property type="term" value="F:tRNA binding"/>
    <property type="evidence" value="ECO:0007669"/>
    <property type="project" value="TreeGrafter"/>
</dbReference>
<dbReference type="InterPro" id="IPR027417">
    <property type="entry name" value="P-loop_NTPase"/>
</dbReference>
<accession>W6MV27</accession>
<dbReference type="STRING" id="1382522.W6MV27"/>
<keyword evidence="10" id="KW-1185">Reference proteome</keyword>
<dbReference type="GO" id="GO:0005829">
    <property type="term" value="C:cytosol"/>
    <property type="evidence" value="ECO:0007669"/>
    <property type="project" value="TreeGrafter"/>
</dbReference>
<keyword evidence="8" id="KW-0539">Nucleus</keyword>
<reference evidence="9" key="1">
    <citation type="submission" date="2013-12" db="EMBL/GenBank/DDBJ databases">
        <authorList>
            <person name="Genoscope - CEA"/>
        </authorList>
    </citation>
    <scope>NUCLEOTIDE SEQUENCE</scope>
    <source>
        <strain evidence="9">CBS 1993</strain>
    </source>
</reference>
<dbReference type="InterPro" id="IPR019519">
    <property type="entry name" value="Elp5"/>
</dbReference>
<dbReference type="HOGENOM" id="CLU_050414_1_0_1"/>
<evidence type="ECO:0000256" key="6">
    <source>
        <dbReference type="ARBA" id="ARBA00022490"/>
    </source>
</evidence>
<dbReference type="GO" id="GO:0005634">
    <property type="term" value="C:nucleus"/>
    <property type="evidence" value="ECO:0007669"/>
    <property type="project" value="UniProtKB-SubCell"/>
</dbReference>
<dbReference type="Proteomes" id="UP000019384">
    <property type="component" value="Unassembled WGS sequence"/>
</dbReference>
<evidence type="ECO:0000256" key="8">
    <source>
        <dbReference type="ARBA" id="ARBA00023242"/>
    </source>
</evidence>
<evidence type="ECO:0000256" key="5">
    <source>
        <dbReference type="ARBA" id="ARBA00020264"/>
    </source>
</evidence>
<keyword evidence="7" id="KW-0819">tRNA processing</keyword>
<evidence type="ECO:0000256" key="7">
    <source>
        <dbReference type="ARBA" id="ARBA00022694"/>
    </source>
</evidence>
<dbReference type="AlphaFoldDB" id="W6MV27"/>
<comment type="pathway">
    <text evidence="3">tRNA modification; 5-methoxycarbonylmethyl-2-thiouridine-tRNA biosynthesis.</text>
</comment>
<gene>
    <name evidence="9" type="ORF">KUCA_T00002001001</name>
</gene>
<dbReference type="CDD" id="cd19496">
    <property type="entry name" value="Elp5"/>
    <property type="match status" value="1"/>
</dbReference>
<dbReference type="PANTHER" id="PTHR15641:SF1">
    <property type="entry name" value="ELONGATOR COMPLEX PROTEIN 5"/>
    <property type="match status" value="1"/>
</dbReference>
<evidence type="ECO:0000256" key="2">
    <source>
        <dbReference type="ARBA" id="ARBA00004496"/>
    </source>
</evidence>
<comment type="subcellular location">
    <subcellularLocation>
        <location evidence="2">Cytoplasm</location>
    </subcellularLocation>
    <subcellularLocation>
        <location evidence="1">Nucleus</location>
    </subcellularLocation>
</comment>
<reference evidence="9" key="2">
    <citation type="submission" date="2014-02" db="EMBL/GenBank/DDBJ databases">
        <title>Complete DNA sequence of /Kuraishia capsulata/ illustrates novel genomic features among budding yeasts (/Saccharomycotina/).</title>
        <authorList>
            <person name="Morales L."/>
            <person name="Noel B."/>
            <person name="Porcel B."/>
            <person name="Marcet-Houben M."/>
            <person name="Hullo M-F."/>
            <person name="Sacerdot C."/>
            <person name="Tekaia F."/>
            <person name="Leh-Louis V."/>
            <person name="Despons L."/>
            <person name="Khanna V."/>
            <person name="Aury J-M."/>
            <person name="Barbe V."/>
            <person name="Couloux A."/>
            <person name="Labadie K."/>
            <person name="Pelletier E."/>
            <person name="Souciet J-L."/>
            <person name="Boekhout T."/>
            <person name="Gabaldon T."/>
            <person name="Wincker P."/>
            <person name="Dujon B."/>
        </authorList>
    </citation>
    <scope>NUCLEOTIDE SEQUENCE</scope>
    <source>
        <strain evidence="9">CBS 1993</strain>
    </source>
</reference>
<evidence type="ECO:0000256" key="4">
    <source>
        <dbReference type="ARBA" id="ARBA00009567"/>
    </source>
</evidence>
<dbReference type="GO" id="GO:0033588">
    <property type="term" value="C:elongator holoenzyme complex"/>
    <property type="evidence" value="ECO:0007669"/>
    <property type="project" value="InterPro"/>
</dbReference>
<name>W6MV27_9ASCO</name>
<protein>
    <recommendedName>
        <fullName evidence="5">Elongator complex protein 5</fullName>
    </recommendedName>
</protein>
<dbReference type="UniPathway" id="UPA00988"/>
<sequence>MASSNSILLINRLLSLKEQSPFLLVEDSLSQSSAYFTQEFVSRVPTTPIVYLSFETVNAPSFAANFVQCLGLSVEEIHSKIESNASRKTIVMVDSLNYIPPSQITKFIKMLVHPNVILYGVYHNSIPHIETQDYPSSLQLLQFMATSIFEIRPRLKNMDEEEVEHQMDIWRFPIGEINSSEFYVTLTNRRKSGRSVVHKYEINSDTHEITPYVSKAKEDAVGDEELLKNLTTFNLTTSTRQKHARQEVELPFMMAQNGEGAVGGAIVYQYEQDDDYDEEDPYEDPF</sequence>
<comment type="similarity">
    <text evidence="4">Belongs to the ELP5 family.</text>
</comment>
<evidence type="ECO:0000256" key="3">
    <source>
        <dbReference type="ARBA" id="ARBA00005043"/>
    </source>
</evidence>
<dbReference type="PANTHER" id="PTHR15641">
    <property type="entry name" value="ELONGATOR COMPLEX PROTEIN 5"/>
    <property type="match status" value="1"/>
</dbReference>
<dbReference type="OrthoDB" id="166907at2759"/>
<proteinExistence type="inferred from homology"/>
<dbReference type="Pfam" id="PF10483">
    <property type="entry name" value="Elong_Iki1"/>
    <property type="match status" value="1"/>
</dbReference>
<dbReference type="Gene3D" id="3.40.50.300">
    <property type="entry name" value="P-loop containing nucleotide triphosphate hydrolases"/>
    <property type="match status" value="1"/>
</dbReference>
<evidence type="ECO:0000313" key="9">
    <source>
        <dbReference type="EMBL" id="CDK26030.1"/>
    </source>
</evidence>
<evidence type="ECO:0000256" key="1">
    <source>
        <dbReference type="ARBA" id="ARBA00004123"/>
    </source>
</evidence>